<sequence length="179" mass="20482">MGFRLPAIKKASLNKIKESSKAMDVPKGYLAVYVGEKMKRFMIPVSFLNQPSFQDLLSQAEEEFGYDHPLGGHPWDDHVQTLLQVDLVSLGMKDDSSMIQVSKTSSFPLQRTQQDIPMELLLILKLVTWLVKVRGKCIYSLQNYVQNKYEEKWMVMDGGHRDEISRGCLRHFFINGAAV</sequence>
<dbReference type="GO" id="GO:0009733">
    <property type="term" value="P:response to auxin"/>
    <property type="evidence" value="ECO:0007669"/>
    <property type="project" value="InterPro"/>
</dbReference>
<comment type="similarity">
    <text evidence="1">Belongs to the ARG7 family.</text>
</comment>
<accession>A0AAQ3N5J2</accession>
<protein>
    <submittedName>
        <fullName evidence="2">Uncharacterized protein</fullName>
    </submittedName>
</protein>
<name>A0AAQ3N5J2_VIGMU</name>
<dbReference type="PANTHER" id="PTHR31929">
    <property type="entry name" value="SAUR-LIKE AUXIN-RESPONSIVE PROTEIN FAMILY-RELATED"/>
    <property type="match status" value="1"/>
</dbReference>
<keyword evidence="3" id="KW-1185">Reference proteome</keyword>
<evidence type="ECO:0000313" key="3">
    <source>
        <dbReference type="Proteomes" id="UP001374535"/>
    </source>
</evidence>
<dbReference type="EMBL" id="CP144694">
    <property type="protein sequence ID" value="WVZ02721.1"/>
    <property type="molecule type" value="Genomic_DNA"/>
</dbReference>
<dbReference type="InterPro" id="IPR003676">
    <property type="entry name" value="SAUR_fam"/>
</dbReference>
<organism evidence="2 3">
    <name type="scientific">Vigna mungo</name>
    <name type="common">Black gram</name>
    <name type="synonym">Phaseolus mungo</name>
    <dbReference type="NCBI Taxonomy" id="3915"/>
    <lineage>
        <taxon>Eukaryota</taxon>
        <taxon>Viridiplantae</taxon>
        <taxon>Streptophyta</taxon>
        <taxon>Embryophyta</taxon>
        <taxon>Tracheophyta</taxon>
        <taxon>Spermatophyta</taxon>
        <taxon>Magnoliopsida</taxon>
        <taxon>eudicotyledons</taxon>
        <taxon>Gunneridae</taxon>
        <taxon>Pentapetalae</taxon>
        <taxon>rosids</taxon>
        <taxon>fabids</taxon>
        <taxon>Fabales</taxon>
        <taxon>Fabaceae</taxon>
        <taxon>Papilionoideae</taxon>
        <taxon>50 kb inversion clade</taxon>
        <taxon>NPAAA clade</taxon>
        <taxon>indigoferoid/millettioid clade</taxon>
        <taxon>Phaseoleae</taxon>
        <taxon>Vigna</taxon>
    </lineage>
</organism>
<gene>
    <name evidence="2" type="ORF">V8G54_023527</name>
</gene>
<evidence type="ECO:0000256" key="1">
    <source>
        <dbReference type="ARBA" id="ARBA00006974"/>
    </source>
</evidence>
<proteinExistence type="inferred from homology"/>
<dbReference type="Proteomes" id="UP001374535">
    <property type="component" value="Chromosome 7"/>
</dbReference>
<dbReference type="AlphaFoldDB" id="A0AAQ3N5J2"/>
<reference evidence="2 3" key="1">
    <citation type="journal article" date="2023" name="Life. Sci Alliance">
        <title>Evolutionary insights into 3D genome organization and epigenetic landscape of Vigna mungo.</title>
        <authorList>
            <person name="Junaid A."/>
            <person name="Singh B."/>
            <person name="Bhatia S."/>
        </authorList>
    </citation>
    <scope>NUCLEOTIDE SEQUENCE [LARGE SCALE GENOMIC DNA]</scope>
    <source>
        <strain evidence="2">Urdbean</strain>
    </source>
</reference>
<dbReference type="Pfam" id="PF02519">
    <property type="entry name" value="Auxin_inducible"/>
    <property type="match status" value="1"/>
</dbReference>
<evidence type="ECO:0000313" key="2">
    <source>
        <dbReference type="EMBL" id="WVZ02721.1"/>
    </source>
</evidence>